<dbReference type="Pfam" id="PF21355">
    <property type="entry name" value="TRAF-mep_MATH"/>
    <property type="match status" value="1"/>
</dbReference>
<dbReference type="PANTHER" id="PTHR10131">
    <property type="entry name" value="TNF RECEPTOR ASSOCIATED FACTOR"/>
    <property type="match status" value="1"/>
</dbReference>
<feature type="compositionally biased region" description="Polar residues" evidence="6">
    <location>
        <begin position="461"/>
        <end position="470"/>
    </location>
</feature>
<dbReference type="OrthoDB" id="6499288at2759"/>
<dbReference type="GO" id="GO:0005164">
    <property type="term" value="F:tumor necrosis factor receptor binding"/>
    <property type="evidence" value="ECO:0007669"/>
    <property type="project" value="TreeGrafter"/>
</dbReference>
<feature type="coiled-coil region" evidence="5">
    <location>
        <begin position="199"/>
        <end position="226"/>
    </location>
</feature>
<dbReference type="AlphaFoldDB" id="A0A814U5A9"/>
<dbReference type="EMBL" id="CAJNOQ010007473">
    <property type="protein sequence ID" value="CAF1169766.1"/>
    <property type="molecule type" value="Genomic_DNA"/>
</dbReference>
<evidence type="ECO:0000256" key="2">
    <source>
        <dbReference type="ARBA" id="ARBA00022703"/>
    </source>
</evidence>
<dbReference type="Proteomes" id="UP000681722">
    <property type="component" value="Unassembled WGS sequence"/>
</dbReference>
<dbReference type="SUPFAM" id="SSF49599">
    <property type="entry name" value="TRAF domain-like"/>
    <property type="match status" value="1"/>
</dbReference>
<dbReference type="InterPro" id="IPR049342">
    <property type="entry name" value="TRAF1-6_MATH_dom"/>
</dbReference>
<evidence type="ECO:0000313" key="10">
    <source>
        <dbReference type="Proteomes" id="UP000663829"/>
    </source>
</evidence>
<dbReference type="GO" id="GO:0006915">
    <property type="term" value="P:apoptotic process"/>
    <property type="evidence" value="ECO:0007669"/>
    <property type="project" value="UniProtKB-KW"/>
</dbReference>
<reference evidence="8" key="1">
    <citation type="submission" date="2021-02" db="EMBL/GenBank/DDBJ databases">
        <authorList>
            <person name="Nowell W R."/>
        </authorList>
    </citation>
    <scope>NUCLEOTIDE SEQUENCE</scope>
</reference>
<dbReference type="EMBL" id="CAJOBC010007471">
    <property type="protein sequence ID" value="CAF3933468.1"/>
    <property type="molecule type" value="Genomic_DNA"/>
</dbReference>
<gene>
    <name evidence="8" type="ORF">GPM918_LOCUS22118</name>
    <name evidence="9" type="ORF">SRO942_LOCUS22113</name>
</gene>
<dbReference type="PROSITE" id="PS50144">
    <property type="entry name" value="MATH"/>
    <property type="match status" value="1"/>
</dbReference>
<feature type="domain" description="MATH" evidence="7">
    <location>
        <begin position="271"/>
        <end position="418"/>
    </location>
</feature>
<evidence type="ECO:0000256" key="1">
    <source>
        <dbReference type="ARBA" id="ARBA00022499"/>
    </source>
</evidence>
<keyword evidence="3" id="KW-0832">Ubl conjugation</keyword>
<dbReference type="Gene3D" id="2.60.210.10">
    <property type="entry name" value="Apoptosis, Tumor Necrosis Factor Receptor Associated Protein 2, Chain A"/>
    <property type="match status" value="1"/>
</dbReference>
<evidence type="ECO:0000259" key="7">
    <source>
        <dbReference type="PROSITE" id="PS50144"/>
    </source>
</evidence>
<keyword evidence="1" id="KW-1017">Isopeptide bond</keyword>
<dbReference type="GO" id="GO:0043122">
    <property type="term" value="P:regulation of canonical NF-kappaB signal transduction"/>
    <property type="evidence" value="ECO:0007669"/>
    <property type="project" value="TreeGrafter"/>
</dbReference>
<evidence type="ECO:0000256" key="4">
    <source>
        <dbReference type="ARBA" id="ARBA00023054"/>
    </source>
</evidence>
<keyword evidence="4 5" id="KW-0175">Coiled coil</keyword>
<dbReference type="SMART" id="SM00061">
    <property type="entry name" value="MATH"/>
    <property type="match status" value="1"/>
</dbReference>
<dbReference type="GO" id="GO:0009898">
    <property type="term" value="C:cytoplasmic side of plasma membrane"/>
    <property type="evidence" value="ECO:0007669"/>
    <property type="project" value="TreeGrafter"/>
</dbReference>
<keyword evidence="10" id="KW-1185">Reference proteome</keyword>
<evidence type="ECO:0000313" key="8">
    <source>
        <dbReference type="EMBL" id="CAF1169766.1"/>
    </source>
</evidence>
<proteinExistence type="predicted"/>
<protein>
    <recommendedName>
        <fullName evidence="7">MATH domain-containing protein</fullName>
    </recommendedName>
</protein>
<dbReference type="InterPro" id="IPR008974">
    <property type="entry name" value="TRAF-like"/>
</dbReference>
<accession>A0A814U5A9</accession>
<dbReference type="Proteomes" id="UP000663829">
    <property type="component" value="Unassembled WGS sequence"/>
</dbReference>
<feature type="region of interest" description="Disordered" evidence="6">
    <location>
        <begin position="450"/>
        <end position="470"/>
    </location>
</feature>
<evidence type="ECO:0000313" key="9">
    <source>
        <dbReference type="EMBL" id="CAF3933468.1"/>
    </source>
</evidence>
<dbReference type="InterPro" id="IPR002083">
    <property type="entry name" value="MATH/TRAF_dom"/>
</dbReference>
<sequence length="470" mass="54170">MRADLDDLFGMIEEEKMEKRLDRNDEPVRKKRCCIQQDLAEALATLTKTTDSLKPCTTQSAIAEHYSSTGHTMTSDDFQIFSLIPREILYRILRILDDFEAEKQDCTSEFQKLIRCISVPVRCYKDIPDCESLQHRLSKRRQKCPMPCTHHDTTMLHSDNDSNIEITEESIISLSIAINDLYAEYNKLYETLTVLTGGIQTVISDKERLTRELSNLKSSVDSDRQEQLKLKQSEQEQDALINGIQLNQEILQQNLTNLTHHVQSVQSTSYDGTFTWKIKNVAELMMQAQSERQPSIYSPPFYSTPTGYKMCMRAYLNGDGNTRRTHLSLFFIVMRGEYDAILRWPFHFKVTFCMFDQSGQEHHIIDSFRPDVKSDSFQIPKTQMNIASGIPKFFPLPMLQQDGNNYVKDDTLFIKCIVNFTNLPKVVLPYLLTLNPGLSADVQNKMIKTETERRQENQQQPSIPISTPCG</sequence>
<evidence type="ECO:0000256" key="6">
    <source>
        <dbReference type="SAM" id="MobiDB-lite"/>
    </source>
</evidence>
<name>A0A814U5A9_9BILA</name>
<comment type="caution">
    <text evidence="8">The sequence shown here is derived from an EMBL/GenBank/DDBJ whole genome shotgun (WGS) entry which is preliminary data.</text>
</comment>
<dbReference type="CDD" id="cd00270">
    <property type="entry name" value="MATH_TRAF_C"/>
    <property type="match status" value="1"/>
</dbReference>
<evidence type="ECO:0000256" key="5">
    <source>
        <dbReference type="SAM" id="Coils"/>
    </source>
</evidence>
<evidence type="ECO:0000256" key="3">
    <source>
        <dbReference type="ARBA" id="ARBA00022843"/>
    </source>
</evidence>
<dbReference type="FunFam" id="2.60.210.10:FF:000001">
    <property type="entry name" value="TNF receptor-associated factor"/>
    <property type="match status" value="1"/>
</dbReference>
<organism evidence="8 10">
    <name type="scientific">Didymodactylos carnosus</name>
    <dbReference type="NCBI Taxonomy" id="1234261"/>
    <lineage>
        <taxon>Eukaryota</taxon>
        <taxon>Metazoa</taxon>
        <taxon>Spiralia</taxon>
        <taxon>Gnathifera</taxon>
        <taxon>Rotifera</taxon>
        <taxon>Eurotatoria</taxon>
        <taxon>Bdelloidea</taxon>
        <taxon>Philodinida</taxon>
        <taxon>Philodinidae</taxon>
        <taxon>Didymodactylos</taxon>
    </lineage>
</organism>
<keyword evidence="2" id="KW-0053">Apoptosis</keyword>
<dbReference type="PANTHER" id="PTHR10131:SF138">
    <property type="entry name" value="RE66324P"/>
    <property type="match status" value="1"/>
</dbReference>